<feature type="domain" description="PKD/Chitinase" evidence="3">
    <location>
        <begin position="642"/>
        <end position="726"/>
    </location>
</feature>
<evidence type="ECO:0000313" key="7">
    <source>
        <dbReference type="Proteomes" id="UP000278252"/>
    </source>
</evidence>
<reference evidence="4 7" key="3">
    <citation type="submission" date="2018-10" db="EMBL/GenBank/DDBJ databases">
        <title>Cultivation of a novel Methanohalophilus strain from Kebrit Deep of the Red Sea and a genomic comparison of members of the genus Methanohalophilus.</title>
        <authorList>
            <person name="Guan Y."/>
            <person name="Ngugi D.K."/>
            <person name="Stingl U."/>
        </authorList>
    </citation>
    <scope>NUCLEOTIDE SEQUENCE [LARGE SCALE GENOMIC DNA]</scope>
    <source>
        <strain evidence="4 7">DSM 7471</strain>
    </source>
</reference>
<feature type="compositionally biased region" description="Gly residues" evidence="1">
    <location>
        <begin position="1355"/>
        <end position="1371"/>
    </location>
</feature>
<protein>
    <submittedName>
        <fullName evidence="5">PGF-pre-PGF domain-containing protein</fullName>
    </submittedName>
</protein>
<feature type="domain" description="PKD/Chitinase" evidence="3">
    <location>
        <begin position="1259"/>
        <end position="1346"/>
    </location>
</feature>
<dbReference type="PANTHER" id="PTHR47197">
    <property type="entry name" value="PROTEIN NIRF"/>
    <property type="match status" value="1"/>
</dbReference>
<dbReference type="InterPro" id="IPR013211">
    <property type="entry name" value="LVIVD"/>
</dbReference>
<dbReference type="InterPro" id="IPR035986">
    <property type="entry name" value="PKD_dom_sf"/>
</dbReference>
<feature type="compositionally biased region" description="Acidic residues" evidence="1">
    <location>
        <begin position="1541"/>
        <end position="1560"/>
    </location>
</feature>
<name>A0A1X7NJ69_9EURY</name>
<dbReference type="RefSeq" id="WP_084006326.1">
    <property type="nucleotide sequence ID" value="NZ_RJJH01000015.1"/>
</dbReference>
<dbReference type="Pfam" id="PF00801">
    <property type="entry name" value="PKD"/>
    <property type="match status" value="1"/>
</dbReference>
<evidence type="ECO:0000313" key="4">
    <source>
        <dbReference type="EMBL" id="RNI08783.1"/>
    </source>
</evidence>
<dbReference type="Proteomes" id="UP000278252">
    <property type="component" value="Unassembled WGS sequence"/>
</dbReference>
<dbReference type="SUPFAM" id="SSF63825">
    <property type="entry name" value="YWTD domain"/>
    <property type="match status" value="1"/>
</dbReference>
<evidence type="ECO:0000256" key="1">
    <source>
        <dbReference type="SAM" id="MobiDB-lite"/>
    </source>
</evidence>
<dbReference type="SUPFAM" id="SSF49299">
    <property type="entry name" value="PKD domain"/>
    <property type="match status" value="2"/>
</dbReference>
<dbReference type="InterPro" id="IPR013783">
    <property type="entry name" value="Ig-like_fold"/>
</dbReference>
<dbReference type="PANTHER" id="PTHR47197:SF3">
    <property type="entry name" value="DIHYDRO-HEME D1 DEHYDROGENASE"/>
    <property type="match status" value="1"/>
</dbReference>
<feature type="domain" description="PKD/Chitinase" evidence="3">
    <location>
        <begin position="735"/>
        <end position="817"/>
    </location>
</feature>
<proteinExistence type="predicted"/>
<dbReference type="InterPro" id="IPR022409">
    <property type="entry name" value="PKD/Chitinase_dom"/>
</dbReference>
<feature type="region of interest" description="Disordered" evidence="1">
    <location>
        <begin position="1528"/>
        <end position="1563"/>
    </location>
</feature>
<dbReference type="SUPFAM" id="SSF69322">
    <property type="entry name" value="Tricorn protease domain 2"/>
    <property type="match status" value="1"/>
</dbReference>
<feature type="region of interest" description="Disordered" evidence="1">
    <location>
        <begin position="1344"/>
        <end position="1371"/>
    </location>
</feature>
<dbReference type="NCBIfam" id="TIGR04213">
    <property type="entry name" value="PGF_pre_PGF"/>
    <property type="match status" value="1"/>
</dbReference>
<sequence>MNKNIYVAILALLLFLMVSSFTGTANEIELDFESHLGGTWDTVEVSGDHAYAGQGQDFVILDISDTANPHEISRFTTSSLVNDVTISGNYAYIANGESGLVIMDISDPFSPSSTGSVYLGWRNFATDISVDGNYAYVCNEAHCSFDDDGMIIIDISDPTNPFAAGSYTDSGYLFDVTVDGNYAYATNYSDLVILDINDPKEPLFKGIYTTPGNSLSVDISGNYAYVADDDNGLLVLDVSNPESPSYAGEHTNYAFNNNNAEDIEVSGNYAYIADDHNGLVILDINNPSSPVLAGIYDADRAVNIDIFDNHVYIADHNKGLSIIDVSNPESPEFRGLYEASLSVQDVEISGNYAYIADEENGLAIVNLTDNTSPEILSIYDENNQFLDLTIVGNCAYLVDANNGFVILDISNPMSPQQIGNCETNGYARYVAVGDNYAYLMENDGSGILLLSIIDITSSYSPELQESLEIGPIGYDPQITISDNYAFISNGDDGFVAVDVSNPASPSIAGNCKTNGGAAEGIAVNGNYAYIADGYEGLAIMDISKPSDPEIVKTYYSFDITPTTDIAIEGDYAYVSSGYEELSILDISDSINPVLLDNYNNAGYADGITVAGNHAYVNDGDNGLVILSINTPSEPNKLPTSVITSISPNPANEGDTIVFQGLGEDSDGTITEYSWTSNLEDEVIIGTSPSFTTSDLSSGIHTISFSAKDDDGAWSESDSTTLKINEKPNVMPTSKIDSITPNPATEGNLVSFTGSGTDSDGNIVGYNWTSSIDGHLHASSSFSISDLSPGTHTISFSVQDDDGAWSNPVSETLEIVDDQAPEVNISATPIENVSIHNPVTIRLNSTDNHPAITEFVIQDSEGQNVTNLTVTDDVANGATWEYVWNATFSNGAEVPSGTYWLFVNSSDTSDNTASANVSVVVDNTEPTVSITEITGSNTVGEIVHANSILQVNATADGTPGNVSALSFTLDSEFTSFHRVVEASFVNGEWTAEFDLTTIPNDGKYTVTATVTDAALNTNFITASKTVLLDRKAPSLYPVSSVYNETHGIVNISASECLDDTPVVDVNADEVELSKIASKWSGFFNLGGSDFNINVTGIDVAGNVGVGNSTMHIERIETVNNTANFTSKQSGTTIDFRTNNDTKSNITVTESDKPLANVTNGSVGLHFIDVNFGKELQTNLTNATIRIPVNMSLLPEGVAVEDVTIRYYNETSDEWEPFSTSVETIDDVEYWVATVNHFSTYGAMADDKTPPILDDVTPEDGTKFDEDTTSVNIRFNYSDAASDINVSSIIFKFNGNEISASDDLEITGNYAAYNATGLDTGDYTAEVIVADAAGNNATFTTIFSIAPGEGTETKPGSSGGSSSSGGGGGGGNTGEAFENILTKAAQTCKIAPGETARYEFGEEKCNISYIQFTGVTNAGQISTLIEVLKDTSALVDEDAPGEVYQNLNIWVGNAAFGDDKVEDSVIGFRVDKEWLANNGFDASEVALFHYSDGIWNKLSTTQTDEDDGFIYFEAETPGFSPFAISAVSEDEESLAETTPTSEETIDEGVEEENVEQTPEMESDQTPGFSSLLSIFMLIVTLFIIQVKRT</sequence>
<organism evidence="5 6">
    <name type="scientific">Methanohalophilus portucalensis FDF-1</name>
    <dbReference type="NCBI Taxonomy" id="523843"/>
    <lineage>
        <taxon>Archaea</taxon>
        <taxon>Methanobacteriati</taxon>
        <taxon>Methanobacteriota</taxon>
        <taxon>Stenosarchaea group</taxon>
        <taxon>Methanomicrobia</taxon>
        <taxon>Methanosarcinales</taxon>
        <taxon>Methanosarcinaceae</taxon>
        <taxon>Methanohalophilus</taxon>
    </lineage>
</organism>
<feature type="transmembrane region" description="Helical" evidence="2">
    <location>
        <begin position="1565"/>
        <end position="1584"/>
    </location>
</feature>
<evidence type="ECO:0000313" key="5">
    <source>
        <dbReference type="EMBL" id="SMH37044.1"/>
    </source>
</evidence>
<dbReference type="EMBL" id="FXBN01000002">
    <property type="protein sequence ID" value="SMH37044.1"/>
    <property type="molecule type" value="Genomic_DNA"/>
</dbReference>
<dbReference type="InterPro" id="IPR022038">
    <property type="entry name" value="Ig-like_bact"/>
</dbReference>
<evidence type="ECO:0000313" key="6">
    <source>
        <dbReference type="Proteomes" id="UP000193969"/>
    </source>
</evidence>
<keyword evidence="6" id="KW-1185">Reference proteome</keyword>
<dbReference type="Pfam" id="PF13750">
    <property type="entry name" value="Big_3_3"/>
    <property type="match status" value="1"/>
</dbReference>
<keyword evidence="2" id="KW-0472">Membrane</keyword>
<dbReference type="Proteomes" id="UP000193969">
    <property type="component" value="Unassembled WGS sequence"/>
</dbReference>
<accession>A0A1X7NJ69</accession>
<dbReference type="InterPro" id="IPR051200">
    <property type="entry name" value="Host-pathogen_enzymatic-act"/>
</dbReference>
<dbReference type="SMART" id="SM00089">
    <property type="entry name" value="PKD"/>
    <property type="match status" value="3"/>
</dbReference>
<gene>
    <name evidence="4" type="ORF">EFE41_09760</name>
    <name evidence="5" type="ORF">SAMN06264941_1113</name>
</gene>
<keyword evidence="2" id="KW-0812">Transmembrane</keyword>
<reference evidence="5" key="2">
    <citation type="submission" date="2017-04" db="EMBL/GenBank/DDBJ databases">
        <authorList>
            <person name="Afonso C.L."/>
            <person name="Miller P.J."/>
            <person name="Scott M.A."/>
            <person name="Spackman E."/>
            <person name="Goraichik I."/>
            <person name="Dimitrov K.M."/>
            <person name="Suarez D.L."/>
            <person name="Swayne D.E."/>
        </authorList>
    </citation>
    <scope>NUCLEOTIDE SEQUENCE [LARGE SCALE GENOMIC DNA]</scope>
    <source>
        <strain evidence="5">FDF-1</strain>
    </source>
</reference>
<dbReference type="Pfam" id="PF08309">
    <property type="entry name" value="LVIVD"/>
    <property type="match status" value="14"/>
</dbReference>
<dbReference type="InterPro" id="IPR026453">
    <property type="entry name" value="PGF_pre_PGF"/>
</dbReference>
<keyword evidence="2" id="KW-1133">Transmembrane helix</keyword>
<dbReference type="SUPFAM" id="SSF75011">
    <property type="entry name" value="3-carboxy-cis,cis-mucoante lactonizing enzyme"/>
    <property type="match status" value="1"/>
</dbReference>
<dbReference type="EMBL" id="RJJH01000015">
    <property type="protein sequence ID" value="RNI08783.1"/>
    <property type="molecule type" value="Genomic_DNA"/>
</dbReference>
<dbReference type="Gene3D" id="2.60.40.10">
    <property type="entry name" value="Immunoglobulins"/>
    <property type="match status" value="3"/>
</dbReference>
<evidence type="ECO:0000256" key="2">
    <source>
        <dbReference type="SAM" id="Phobius"/>
    </source>
</evidence>
<evidence type="ECO:0000259" key="3">
    <source>
        <dbReference type="SMART" id="SM00089"/>
    </source>
</evidence>
<reference evidence="6" key="1">
    <citation type="submission" date="2017-04" db="EMBL/GenBank/DDBJ databases">
        <authorList>
            <person name="Varghese N."/>
            <person name="Submissions S."/>
        </authorList>
    </citation>
    <scope>NUCLEOTIDE SEQUENCE [LARGE SCALE GENOMIC DNA]</scope>
    <source>
        <strain evidence="6">FDF-1</strain>
    </source>
</reference>
<dbReference type="InterPro" id="IPR000601">
    <property type="entry name" value="PKD_dom"/>
</dbReference>